<protein>
    <submittedName>
        <fullName evidence="4">SCP domain-containing protein</fullName>
    </submittedName>
</protein>
<dbReference type="Gene3D" id="3.40.33.10">
    <property type="entry name" value="CAP"/>
    <property type="match status" value="1"/>
</dbReference>
<keyword evidence="3" id="KW-1185">Reference proteome</keyword>
<feature type="signal peptide" evidence="1">
    <location>
        <begin position="1"/>
        <end position="24"/>
    </location>
</feature>
<evidence type="ECO:0000313" key="3">
    <source>
        <dbReference type="Proteomes" id="UP000008854"/>
    </source>
</evidence>
<dbReference type="InterPro" id="IPR035940">
    <property type="entry name" value="CAP_sf"/>
</dbReference>
<reference evidence="4" key="2">
    <citation type="submission" date="2018-12" db="UniProtKB">
        <authorList>
            <consortium name="WormBaseParasite"/>
        </authorList>
    </citation>
    <scope>IDENTIFICATION</scope>
    <source>
        <strain evidence="4">Puerto Rican</strain>
    </source>
</reference>
<evidence type="ECO:0000313" key="4">
    <source>
        <dbReference type="WBParaSite" id="Smp_131370.1"/>
    </source>
</evidence>
<dbReference type="AlphaFoldDB" id="A0A3Q0KLV2"/>
<dbReference type="InterPro" id="IPR014044">
    <property type="entry name" value="CAP_dom"/>
</dbReference>
<dbReference type="Pfam" id="PF00188">
    <property type="entry name" value="CAP"/>
    <property type="match status" value="1"/>
</dbReference>
<dbReference type="Proteomes" id="UP000008854">
    <property type="component" value="Unassembled WGS sequence"/>
</dbReference>
<proteinExistence type="predicted"/>
<feature type="chain" id="PRO_5018320316" evidence="1">
    <location>
        <begin position="25"/>
        <end position="208"/>
    </location>
</feature>
<dbReference type="WBParaSite" id="Smp_131370.1">
    <property type="protein sequence ID" value="Smp_131370.1"/>
    <property type="gene ID" value="Smp_131370"/>
</dbReference>
<sequence>MMIRLNVFHYFVFIIVKQYVLVKCQMITKEQLNFIGILHHKLKDDHDDSKGFEQSSLKHKEHLKRDNTLQQYVERYVKQCDPSITLTKQYLNNTPSANISDNRDNKSIFKVWSAKYDHYNCIVHNCSSYKQLMAYNTRNIACSIGNCKRQTNSSNIILCYYSSLANADNRPDEVYENESNKNFYTVTTEVPPETTSYVLEHGRCECIC</sequence>
<name>A0A3Q0KLV2_SCHMA</name>
<reference evidence="3" key="1">
    <citation type="journal article" date="2012" name="PLoS Negl. Trop. Dis.">
        <title>A systematically improved high quality genome and transcriptome of the human blood fluke Schistosoma mansoni.</title>
        <authorList>
            <person name="Protasio A.V."/>
            <person name="Tsai I.J."/>
            <person name="Babbage A."/>
            <person name="Nichol S."/>
            <person name="Hunt M."/>
            <person name="Aslett M.A."/>
            <person name="De Silva N."/>
            <person name="Velarde G.S."/>
            <person name="Anderson T.J."/>
            <person name="Clark R.C."/>
            <person name="Davidson C."/>
            <person name="Dillon G.P."/>
            <person name="Holroyd N.E."/>
            <person name="LoVerde P.T."/>
            <person name="Lloyd C."/>
            <person name="McQuillan J."/>
            <person name="Oliveira G."/>
            <person name="Otto T.D."/>
            <person name="Parker-Manuel S.J."/>
            <person name="Quail M.A."/>
            <person name="Wilson R.A."/>
            <person name="Zerlotini A."/>
            <person name="Dunne D.W."/>
            <person name="Berriman M."/>
        </authorList>
    </citation>
    <scope>NUCLEOTIDE SEQUENCE [LARGE SCALE GENOMIC DNA]</scope>
    <source>
        <strain evidence="3">Puerto Rican</strain>
    </source>
</reference>
<dbReference type="SUPFAM" id="SSF55797">
    <property type="entry name" value="PR-1-like"/>
    <property type="match status" value="1"/>
</dbReference>
<keyword evidence="1" id="KW-0732">Signal</keyword>
<evidence type="ECO:0000256" key="1">
    <source>
        <dbReference type="SAM" id="SignalP"/>
    </source>
</evidence>
<dbReference type="ExpressionAtlas" id="A0A3Q0KLV2">
    <property type="expression patterns" value="differential"/>
</dbReference>
<dbReference type="InParanoid" id="A0A3Q0KLV2"/>
<accession>A0A3Q0KLV2</accession>
<feature type="domain" description="SCP" evidence="2">
    <location>
        <begin position="61"/>
        <end position="161"/>
    </location>
</feature>
<evidence type="ECO:0000259" key="2">
    <source>
        <dbReference type="Pfam" id="PF00188"/>
    </source>
</evidence>
<organism evidence="3 4">
    <name type="scientific">Schistosoma mansoni</name>
    <name type="common">Blood fluke</name>
    <dbReference type="NCBI Taxonomy" id="6183"/>
    <lineage>
        <taxon>Eukaryota</taxon>
        <taxon>Metazoa</taxon>
        <taxon>Spiralia</taxon>
        <taxon>Lophotrochozoa</taxon>
        <taxon>Platyhelminthes</taxon>
        <taxon>Trematoda</taxon>
        <taxon>Digenea</taxon>
        <taxon>Strigeidida</taxon>
        <taxon>Schistosomatoidea</taxon>
        <taxon>Schistosomatidae</taxon>
        <taxon>Schistosoma</taxon>
    </lineage>
</organism>